<dbReference type="RefSeq" id="WP_023275916.1">
    <property type="nucleotide sequence ID" value="NZ_CP097562.1"/>
</dbReference>
<dbReference type="AlphaFoldDB" id="V2RK47"/>
<keyword evidence="5 7" id="KW-0472">Membrane</keyword>
<feature type="compositionally biased region" description="Basic and acidic residues" evidence="6">
    <location>
        <begin position="231"/>
        <end position="243"/>
    </location>
</feature>
<dbReference type="EMBL" id="CP097562">
    <property type="protein sequence ID" value="USF24540.1"/>
    <property type="molecule type" value="Genomic_DNA"/>
</dbReference>
<evidence type="ECO:0000256" key="3">
    <source>
        <dbReference type="ARBA" id="ARBA00022692"/>
    </source>
</evidence>
<evidence type="ECO:0000256" key="5">
    <source>
        <dbReference type="ARBA" id="ARBA00023136"/>
    </source>
</evidence>
<keyword evidence="4 7" id="KW-1133">Transmembrane helix</keyword>
<accession>V2RK47</accession>
<protein>
    <submittedName>
        <fullName evidence="8">Uncharacterized protein</fullName>
    </submittedName>
</protein>
<reference evidence="8" key="2">
    <citation type="submission" date="2022-05" db="EMBL/GenBank/DDBJ databases">
        <authorList>
            <person name="Proctor A.L."/>
            <person name="Phillips G.J."/>
            <person name="Wannemuehler M.J."/>
        </authorList>
    </citation>
    <scope>NUCLEOTIDE SEQUENCE</scope>
    <source>
        <strain evidence="8">ASF457</strain>
    </source>
</reference>
<dbReference type="InterPro" id="IPR005498">
    <property type="entry name" value="T4SS_VirB10/TraB/TrbI"/>
</dbReference>
<organism evidence="8 9">
    <name type="scientific">Mucispirillum schaedleri ASF457</name>
    <dbReference type="NCBI Taxonomy" id="1379858"/>
    <lineage>
        <taxon>Bacteria</taxon>
        <taxon>Pseudomonadati</taxon>
        <taxon>Deferribacterota</taxon>
        <taxon>Deferribacteres</taxon>
        <taxon>Deferribacterales</taxon>
        <taxon>Mucispirillaceae</taxon>
        <taxon>Mucispirillum</taxon>
    </lineage>
</organism>
<evidence type="ECO:0000313" key="8">
    <source>
        <dbReference type="EMBL" id="USF24540.1"/>
    </source>
</evidence>
<name>V2RK47_9BACT</name>
<keyword evidence="3 7" id="KW-0812">Transmembrane</keyword>
<dbReference type="Proteomes" id="UP000017429">
    <property type="component" value="Chromosome"/>
</dbReference>
<dbReference type="eggNOG" id="COG2948">
    <property type="taxonomic scope" value="Bacteria"/>
</dbReference>
<gene>
    <name evidence="8" type="ORF">N508_001628</name>
</gene>
<evidence type="ECO:0000256" key="4">
    <source>
        <dbReference type="ARBA" id="ARBA00022989"/>
    </source>
</evidence>
<dbReference type="CDD" id="cd16429">
    <property type="entry name" value="VirB10"/>
    <property type="match status" value="1"/>
</dbReference>
<dbReference type="GO" id="GO:0016020">
    <property type="term" value="C:membrane"/>
    <property type="evidence" value="ECO:0007669"/>
    <property type="project" value="UniProtKB-SubCell"/>
</dbReference>
<evidence type="ECO:0000256" key="2">
    <source>
        <dbReference type="ARBA" id="ARBA00010265"/>
    </source>
</evidence>
<evidence type="ECO:0000256" key="7">
    <source>
        <dbReference type="SAM" id="Phobius"/>
    </source>
</evidence>
<reference evidence="8" key="1">
    <citation type="journal article" date="2014" name="Genome Announc.">
        <title>Draft genome sequences of the altered schaedler flora, a defined bacterial community from gnotobiotic mice.</title>
        <authorList>
            <person name="Wannemuehler M.J."/>
            <person name="Overstreet A.M."/>
            <person name="Ward D.V."/>
            <person name="Phillips G.J."/>
        </authorList>
    </citation>
    <scope>NUCLEOTIDE SEQUENCE</scope>
    <source>
        <strain evidence="8">ASF457</strain>
    </source>
</reference>
<evidence type="ECO:0000256" key="6">
    <source>
        <dbReference type="SAM" id="MobiDB-lite"/>
    </source>
</evidence>
<dbReference type="Gene3D" id="2.40.128.260">
    <property type="entry name" value="Type IV secretion system, VirB10/TraB/TrbI"/>
    <property type="match status" value="1"/>
</dbReference>
<sequence length="489" mass="54507">MAYLDGRIKQVLNAISVKKLTNTPKIAIILFLLIVFGLTLLVILNADKRTKGEIQTTELKVEETEEYDDKFVKNQADLLGYDENDGSNKPKNLKKEEYEKIFAQDPAFQYSKSSSNSENSEYLETDFLKEAGLSVEDEKKADEILSLLEEKTDIAKDTPALPVLILLDKNTYAYGVAGSDEQYPSGLKPDNIMRTAYLTPEQKQAMKEAQLAEAQAKYQELQDALKSPTKVVDKSDENKKVQNEQEVSMPSYADNLKTAMEYANTMRQEQESKPKDVLDIDDGFTLNAQIKKARQGEIKTGFVIPATLLTEIESALKGMVIGQVRQSVFDTATGDMLLIPQGTKLIGDYQSDVQFGAKRIFVSWKRLVFPNGSSIDLGNMPGADMAGTSGFKDKYDSHFWKMFGNALLFSFVLAGVNMTQSPDLINQFIPVIGRNATSSLSESVGQSLGETLSQMIQKNLNLAPDITIRSGYLFNIMITKDFVLPEYIE</sequence>
<evidence type="ECO:0000256" key="1">
    <source>
        <dbReference type="ARBA" id="ARBA00004167"/>
    </source>
</evidence>
<dbReference type="OrthoDB" id="9807354at2"/>
<dbReference type="KEGG" id="msch:N508_001628"/>
<dbReference type="Pfam" id="PF03743">
    <property type="entry name" value="TrbI"/>
    <property type="match status" value="1"/>
</dbReference>
<dbReference type="InterPro" id="IPR042217">
    <property type="entry name" value="T4SS_VirB10/TrbI"/>
</dbReference>
<proteinExistence type="inferred from homology"/>
<keyword evidence="9" id="KW-1185">Reference proteome</keyword>
<reference evidence="8" key="3">
    <citation type="submission" date="2022-06" db="EMBL/GenBank/DDBJ databases">
        <title>Resources to Facilitate Use of the Altered Schaedler Flora (ASF) Mouse Model to Study Microbiome Function.</title>
        <authorList>
            <person name="Proctor A."/>
            <person name="Parvinroo S."/>
            <person name="Richie T."/>
            <person name="Jia X."/>
            <person name="Lee S.T.M."/>
            <person name="Karp P.D."/>
            <person name="Paley S."/>
            <person name="Kostic A.D."/>
            <person name="Pierre J.F."/>
            <person name="Wannemuehler M.J."/>
            <person name="Phillips G.J."/>
        </authorList>
    </citation>
    <scope>NUCLEOTIDE SEQUENCE</scope>
    <source>
        <strain evidence="8">ASF457</strain>
    </source>
</reference>
<feature type="transmembrane region" description="Helical" evidence="7">
    <location>
        <begin position="26"/>
        <end position="44"/>
    </location>
</feature>
<comment type="subcellular location">
    <subcellularLocation>
        <location evidence="1">Membrane</location>
        <topology evidence="1">Single-pass membrane protein</topology>
    </subcellularLocation>
</comment>
<comment type="similarity">
    <text evidence="2">Belongs to the TrbI/VirB10 family.</text>
</comment>
<feature type="region of interest" description="Disordered" evidence="6">
    <location>
        <begin position="227"/>
        <end position="246"/>
    </location>
</feature>
<evidence type="ECO:0000313" key="9">
    <source>
        <dbReference type="Proteomes" id="UP000017429"/>
    </source>
</evidence>